<keyword evidence="2" id="KW-1185">Reference proteome</keyword>
<gene>
    <name evidence="1" type="ORF">K443DRAFT_135465</name>
</gene>
<evidence type="ECO:0000313" key="1">
    <source>
        <dbReference type="EMBL" id="KIJ91652.1"/>
    </source>
</evidence>
<reference evidence="2" key="2">
    <citation type="submission" date="2015-01" db="EMBL/GenBank/DDBJ databases">
        <title>Evolutionary Origins and Diversification of the Mycorrhizal Mutualists.</title>
        <authorList>
            <consortium name="DOE Joint Genome Institute"/>
            <consortium name="Mycorrhizal Genomics Consortium"/>
            <person name="Kohler A."/>
            <person name="Kuo A."/>
            <person name="Nagy L.G."/>
            <person name="Floudas D."/>
            <person name="Copeland A."/>
            <person name="Barry K.W."/>
            <person name="Cichocki N."/>
            <person name="Veneault-Fourrey C."/>
            <person name="LaButti K."/>
            <person name="Lindquist E.A."/>
            <person name="Lipzen A."/>
            <person name="Lundell T."/>
            <person name="Morin E."/>
            <person name="Murat C."/>
            <person name="Riley R."/>
            <person name="Ohm R."/>
            <person name="Sun H."/>
            <person name="Tunlid A."/>
            <person name="Henrissat B."/>
            <person name="Grigoriev I.V."/>
            <person name="Hibbett D.S."/>
            <person name="Martin F."/>
        </authorList>
    </citation>
    <scope>NUCLEOTIDE SEQUENCE [LARGE SCALE GENOMIC DNA]</scope>
    <source>
        <strain evidence="2">LaAM-08-1</strain>
    </source>
</reference>
<dbReference type="HOGENOM" id="CLU_2413595_0_0_1"/>
<accession>A0A0C9X569</accession>
<dbReference type="STRING" id="1095629.A0A0C9X569"/>
<dbReference type="Proteomes" id="UP000054477">
    <property type="component" value="Unassembled WGS sequence"/>
</dbReference>
<evidence type="ECO:0000313" key="2">
    <source>
        <dbReference type="Proteomes" id="UP000054477"/>
    </source>
</evidence>
<organism evidence="1 2">
    <name type="scientific">Laccaria amethystina LaAM-08-1</name>
    <dbReference type="NCBI Taxonomy" id="1095629"/>
    <lineage>
        <taxon>Eukaryota</taxon>
        <taxon>Fungi</taxon>
        <taxon>Dikarya</taxon>
        <taxon>Basidiomycota</taxon>
        <taxon>Agaricomycotina</taxon>
        <taxon>Agaricomycetes</taxon>
        <taxon>Agaricomycetidae</taxon>
        <taxon>Agaricales</taxon>
        <taxon>Agaricineae</taxon>
        <taxon>Hydnangiaceae</taxon>
        <taxon>Laccaria</taxon>
    </lineage>
</organism>
<dbReference type="EMBL" id="KN838983">
    <property type="protein sequence ID" value="KIJ91652.1"/>
    <property type="molecule type" value="Genomic_DNA"/>
</dbReference>
<reference evidence="1 2" key="1">
    <citation type="submission" date="2014-04" db="EMBL/GenBank/DDBJ databases">
        <authorList>
            <consortium name="DOE Joint Genome Institute"/>
            <person name="Kuo A."/>
            <person name="Kohler A."/>
            <person name="Nagy L.G."/>
            <person name="Floudas D."/>
            <person name="Copeland A."/>
            <person name="Barry K.W."/>
            <person name="Cichocki N."/>
            <person name="Veneault-Fourrey C."/>
            <person name="LaButti K."/>
            <person name="Lindquist E.A."/>
            <person name="Lipzen A."/>
            <person name="Lundell T."/>
            <person name="Morin E."/>
            <person name="Murat C."/>
            <person name="Sun H."/>
            <person name="Tunlid A."/>
            <person name="Henrissat B."/>
            <person name="Grigoriev I.V."/>
            <person name="Hibbett D.S."/>
            <person name="Martin F."/>
            <person name="Nordberg H.P."/>
            <person name="Cantor M.N."/>
            <person name="Hua S.X."/>
        </authorList>
    </citation>
    <scope>NUCLEOTIDE SEQUENCE [LARGE SCALE GENOMIC DNA]</scope>
    <source>
        <strain evidence="1 2">LaAM-08-1</strain>
    </source>
</reference>
<name>A0A0C9X569_9AGAR</name>
<sequence length="92" mass="10241">MYVRSIWHGGESMTVNLVAINETMAFHERDYSYLGVLATGGPDGNITLHTWAADGIPESEKAQREFLFIRTMKARMGGRGTHRPSTPHASLH</sequence>
<dbReference type="AlphaFoldDB" id="A0A0C9X569"/>
<protein>
    <submittedName>
        <fullName evidence="1">Uncharacterized protein</fullName>
    </submittedName>
</protein>
<proteinExistence type="predicted"/>
<dbReference type="OrthoDB" id="26681at2759"/>